<dbReference type="RefSeq" id="YP_010101661.1">
    <property type="nucleotide sequence ID" value="NC_055792.1"/>
</dbReference>
<dbReference type="EMBL" id="MK501729">
    <property type="protein sequence ID" value="QBG78402.1"/>
    <property type="molecule type" value="Genomic_DNA"/>
</dbReference>
<protein>
    <submittedName>
        <fullName evidence="1">Uncharacterized protein</fullName>
    </submittedName>
</protein>
<gene>
    <name evidence="1" type="primary">11</name>
    <name evidence="1" type="ORF">PBI_WALRUS_11</name>
</gene>
<evidence type="ECO:0000313" key="1">
    <source>
        <dbReference type="EMBL" id="QBG78402.1"/>
    </source>
</evidence>
<name>A0A481S274_9CAUD</name>
<dbReference type="Proteomes" id="UP000293379">
    <property type="component" value="Segment"/>
</dbReference>
<accession>A0A481S274</accession>
<proteinExistence type="predicted"/>
<reference evidence="2" key="1">
    <citation type="submission" date="2019-02" db="EMBL/GenBank/DDBJ databases">
        <authorList>
            <person name="Montgomery M.T."/>
            <person name="Garlena R.A."/>
            <person name="Russell D.A."/>
            <person name="Pope W.H."/>
            <person name="Jacobs-Sera D."/>
            <person name="Hatfull G.F."/>
        </authorList>
    </citation>
    <scope>NUCLEOTIDE SEQUENCE [LARGE SCALE GENOMIC DNA]</scope>
</reference>
<sequence>MAVSTSASQWTETLDGPVVCHFADGIFIATGPSVLIRSELHRHYDYGHRVHVAQEVSLEVQGSGTAFPLSPNADAVRLRRHSYEGRLALVEAFAQDIPAPGRHQWWIRIAP</sequence>
<organism evidence="1 2">
    <name type="scientific">Gordonia phage Walrus</name>
    <dbReference type="NCBI Taxonomy" id="2517927"/>
    <lineage>
        <taxon>Viruses</taxon>
        <taxon>Duplodnaviria</taxon>
        <taxon>Heunggongvirae</taxon>
        <taxon>Uroviricota</taxon>
        <taxon>Caudoviricetes</taxon>
        <taxon>Jujuvirus</taxon>
        <taxon>Jujuvirus walrus</taxon>
    </lineage>
</organism>
<evidence type="ECO:0000313" key="2">
    <source>
        <dbReference type="Proteomes" id="UP000293379"/>
    </source>
</evidence>
<keyword evidence="2" id="KW-1185">Reference proteome</keyword>
<dbReference type="KEGG" id="vg:65119435"/>
<dbReference type="GeneID" id="65119435"/>